<keyword evidence="3" id="KW-1185">Reference proteome</keyword>
<evidence type="ECO:0000313" key="3">
    <source>
        <dbReference type="Proteomes" id="UP000016932"/>
    </source>
</evidence>
<dbReference type="RefSeq" id="XP_007925465.1">
    <property type="nucleotide sequence ID" value="XM_007927274.1"/>
</dbReference>
<feature type="region of interest" description="Disordered" evidence="1">
    <location>
        <begin position="241"/>
        <end position="263"/>
    </location>
</feature>
<gene>
    <name evidence="2" type="ORF">MYCFIDRAFT_173823</name>
</gene>
<evidence type="ECO:0000313" key="2">
    <source>
        <dbReference type="EMBL" id="EME84932.1"/>
    </source>
</evidence>
<name>M3B6E0_PSEFD</name>
<dbReference type="AlphaFoldDB" id="M3B6E0"/>
<dbReference type="EMBL" id="KB446557">
    <property type="protein sequence ID" value="EME84932.1"/>
    <property type="molecule type" value="Genomic_DNA"/>
</dbReference>
<sequence length="582" mass="64322">MILQCPHRFLRLLIRIRNDGTHRDDVLIDLHMRLINLCGSVPTLNVSLKHLKFFSLQCQMDLSTMCPRMGLLFPRPASPHQAASDGVRGGGAWCIERARGLNLYRTVHSAAGAEPEEKVESQKVSVHHTRTTYQMEEAVEVFLIWNVGIRDIARPRPTRYSLTSDGRPKHIASSVPNNATALQSLVSGKTGEVSAVHFSELPAFQDPGRAVNILYSAVGMHGPDSLFSVCLRTISLSHNSMSDAENRKPPMATASQQRRTFKRNVDPFQSDARKVGQRLLVLNFFPKFIEISMKLARCLIALASAESMNGDLRCLSCLRRCLTSNESLPHRVEKLSKAARHIISYNVASVSPADRNPKSRTTSLCGLILTQFKLVGGLGLSLRIFCRPSRSDDQRCNAVNSPMSIITAKDMPQHPSDNPIRSFWARWILTKLIERLCDGLSSFKDVTNFCTHDPLVDLRIAIILRLPSLASNCSTLDSCKTKFDRLIVHASKNDISLRGNGGMTGAILVTGGSFPGWFRASGSNLVSFPGLIKNGSTGRPQDRHLNGQPHHEGVIQTHSDSVDLKLEVCGVLKLRTLSLGFL</sequence>
<protein>
    <submittedName>
        <fullName evidence="2">Uncharacterized protein</fullName>
    </submittedName>
</protein>
<dbReference type="KEGG" id="pfj:MYCFIDRAFT_173823"/>
<dbReference type="Proteomes" id="UP000016932">
    <property type="component" value="Unassembled WGS sequence"/>
</dbReference>
<organism evidence="2 3">
    <name type="scientific">Pseudocercospora fijiensis (strain CIRAD86)</name>
    <name type="common">Black leaf streak disease fungus</name>
    <name type="synonym">Mycosphaerella fijiensis</name>
    <dbReference type="NCBI Taxonomy" id="383855"/>
    <lineage>
        <taxon>Eukaryota</taxon>
        <taxon>Fungi</taxon>
        <taxon>Dikarya</taxon>
        <taxon>Ascomycota</taxon>
        <taxon>Pezizomycotina</taxon>
        <taxon>Dothideomycetes</taxon>
        <taxon>Dothideomycetidae</taxon>
        <taxon>Mycosphaerellales</taxon>
        <taxon>Mycosphaerellaceae</taxon>
        <taxon>Pseudocercospora</taxon>
    </lineage>
</organism>
<dbReference type="HOGENOM" id="CLU_468613_0_0_1"/>
<accession>M3B6E0</accession>
<evidence type="ECO:0000256" key="1">
    <source>
        <dbReference type="SAM" id="MobiDB-lite"/>
    </source>
</evidence>
<dbReference type="GeneID" id="19333065"/>
<dbReference type="VEuPathDB" id="FungiDB:MYCFIDRAFT_173823"/>
<reference evidence="2 3" key="1">
    <citation type="journal article" date="2012" name="PLoS Pathog.">
        <title>Diverse lifestyles and strategies of plant pathogenesis encoded in the genomes of eighteen Dothideomycetes fungi.</title>
        <authorList>
            <person name="Ohm R.A."/>
            <person name="Feau N."/>
            <person name="Henrissat B."/>
            <person name="Schoch C.L."/>
            <person name="Horwitz B.A."/>
            <person name="Barry K.W."/>
            <person name="Condon B.J."/>
            <person name="Copeland A.C."/>
            <person name="Dhillon B."/>
            <person name="Glaser F."/>
            <person name="Hesse C.N."/>
            <person name="Kosti I."/>
            <person name="LaButti K."/>
            <person name="Lindquist E.A."/>
            <person name="Lucas S."/>
            <person name="Salamov A.A."/>
            <person name="Bradshaw R.E."/>
            <person name="Ciuffetti L."/>
            <person name="Hamelin R.C."/>
            <person name="Kema G.H.J."/>
            <person name="Lawrence C."/>
            <person name="Scott J.A."/>
            <person name="Spatafora J.W."/>
            <person name="Turgeon B.G."/>
            <person name="de Wit P.J.G.M."/>
            <person name="Zhong S."/>
            <person name="Goodwin S.B."/>
            <person name="Grigoriev I.V."/>
        </authorList>
    </citation>
    <scope>NUCLEOTIDE SEQUENCE [LARGE SCALE GENOMIC DNA]</scope>
    <source>
        <strain evidence="2 3">CIRAD86</strain>
    </source>
</reference>
<proteinExistence type="predicted"/>